<dbReference type="EMBL" id="KX884157">
    <property type="protein sequence ID" value="APG78272.1"/>
    <property type="molecule type" value="Genomic_RNA"/>
</dbReference>
<dbReference type="PROSITE" id="PS50507">
    <property type="entry name" value="RDRP_SSRNA_POS"/>
    <property type="match status" value="1"/>
</dbReference>
<keyword evidence="3" id="KW-0693">Viral RNA replication</keyword>
<dbReference type="GO" id="GO:0039694">
    <property type="term" value="P:viral RNA genome replication"/>
    <property type="evidence" value="ECO:0007669"/>
    <property type="project" value="InterPro"/>
</dbReference>
<dbReference type="EMBL" id="KX884155">
    <property type="protein sequence ID" value="APG78269.1"/>
    <property type="molecule type" value="Genomic_RNA"/>
</dbReference>
<dbReference type="GO" id="GO:0003968">
    <property type="term" value="F:RNA-directed RNA polymerase activity"/>
    <property type="evidence" value="ECO:0007669"/>
    <property type="project" value="InterPro"/>
</dbReference>
<dbReference type="InterPro" id="IPR043502">
    <property type="entry name" value="DNA/RNA_pol_sf"/>
</dbReference>
<organism evidence="5">
    <name type="scientific">Shahe partiti-like virus 1</name>
    <dbReference type="NCBI Taxonomy" id="1923436"/>
    <lineage>
        <taxon>Viruses</taxon>
        <taxon>Riboviria</taxon>
    </lineage>
</organism>
<sequence>MLASATMSKEKISFTPLERSLFHTVESYGWKRCRPRPNEFELYVNRHRRYQSLPIEGDPSRVRHAIAKVRESLSSYRVEPQSLIRSFWKLKKDTSAGLTFDDLNESFTRKYKTKIDVPFFEVRRDVKRWKRLGYIDNPSTIAFRSHLARGTGHKTRVVFVTPYSVCSLEGKYALPLLEVLKRSSYSSPFGTQHNWLNGGLRKFKSSHHGFPTSIDFSGFDLSVKRPFIEMAFSLLRECYSLRTHEEQEWQLFQEYFINTRVRDGGVDTVLEGGIPSGSVWTHIVGSIISMFLAYYCVPDLLTVKCFGDDLVIFTKEKLSLVPVIELASTLGFEISMDKSVCGEIHWLGFNITGPTPLILNPIKRWAGFFHPDRPDETLAHHRGRLLGYALSSLGDPAFLDDFMTIWEELHGPAIMTDSCVAPEFRGQVVYDLRTLLKVFKNVL</sequence>
<evidence type="ECO:0000259" key="4">
    <source>
        <dbReference type="PROSITE" id="PS50507"/>
    </source>
</evidence>
<dbReference type="Pfam" id="PF00680">
    <property type="entry name" value="RdRP_1"/>
    <property type="match status" value="1"/>
</dbReference>
<protein>
    <submittedName>
        <fullName evidence="5">RdRp</fullName>
    </submittedName>
</protein>
<feature type="domain" description="RdRp catalytic" evidence="4">
    <location>
        <begin position="209"/>
        <end position="322"/>
    </location>
</feature>
<evidence type="ECO:0000256" key="3">
    <source>
        <dbReference type="ARBA" id="ARBA00022953"/>
    </source>
</evidence>
<keyword evidence="2" id="KW-0548">Nucleotidyltransferase</keyword>
<accession>A0A1L3KLS5</accession>
<evidence type="ECO:0000313" key="5">
    <source>
        <dbReference type="EMBL" id="APG78269.1"/>
    </source>
</evidence>
<name>A0A1L3KLS5_9VIRU</name>
<keyword evidence="1" id="KW-0808">Transferase</keyword>
<reference evidence="5" key="1">
    <citation type="journal article" date="2016" name="Nature">
        <title>Redefining the invertebrate RNA virosphere.</title>
        <authorList>
            <person name="Shi M."/>
            <person name="Lin X.D."/>
            <person name="Tian J.H."/>
            <person name="Chen L.J."/>
            <person name="Chen X."/>
            <person name="Li C.X."/>
            <person name="Qin X.C."/>
            <person name="Li J."/>
            <person name="Cao J.P."/>
            <person name="Eden J.S."/>
            <person name="Buchmann J."/>
            <person name="Wang W."/>
            <person name="Xu J."/>
            <person name="Holmes E.C."/>
            <person name="Zhang Y.Z."/>
        </authorList>
    </citation>
    <scope>NUCLEOTIDE SEQUENCE</scope>
    <source>
        <strain evidence="5">SHWC0209c27544</strain>
        <strain evidence="6">SHWCII3004</strain>
    </source>
</reference>
<dbReference type="InterPro" id="IPR043128">
    <property type="entry name" value="Rev_trsase/Diguanyl_cyclase"/>
</dbReference>
<evidence type="ECO:0000256" key="1">
    <source>
        <dbReference type="ARBA" id="ARBA00022679"/>
    </source>
</evidence>
<dbReference type="SUPFAM" id="SSF56672">
    <property type="entry name" value="DNA/RNA polymerases"/>
    <property type="match status" value="1"/>
</dbReference>
<dbReference type="InterPro" id="IPR001205">
    <property type="entry name" value="RNA-dir_pol_C"/>
</dbReference>
<dbReference type="GO" id="GO:0006351">
    <property type="term" value="P:DNA-templated transcription"/>
    <property type="evidence" value="ECO:0007669"/>
    <property type="project" value="InterPro"/>
</dbReference>
<evidence type="ECO:0000256" key="2">
    <source>
        <dbReference type="ARBA" id="ARBA00022695"/>
    </source>
</evidence>
<proteinExistence type="predicted"/>
<dbReference type="Gene3D" id="3.30.70.270">
    <property type="match status" value="1"/>
</dbReference>
<evidence type="ECO:0000313" key="6">
    <source>
        <dbReference type="EMBL" id="APG78272.1"/>
    </source>
</evidence>
<dbReference type="InterPro" id="IPR007094">
    <property type="entry name" value="RNA-dir_pol_PSvirus"/>
</dbReference>
<dbReference type="GO" id="GO:0003723">
    <property type="term" value="F:RNA binding"/>
    <property type="evidence" value="ECO:0007669"/>
    <property type="project" value="InterPro"/>
</dbReference>